<dbReference type="InterPro" id="IPR037913">
    <property type="entry name" value="ACD_IbpA/B"/>
</dbReference>
<accession>A0A6J7X329</accession>
<dbReference type="EMBL" id="LR798294">
    <property type="protein sequence ID" value="CAB5221693.1"/>
    <property type="molecule type" value="Genomic_DNA"/>
</dbReference>
<dbReference type="InterPro" id="IPR002068">
    <property type="entry name" value="A-crystallin/Hsp20_dom"/>
</dbReference>
<sequence length="174" mass="19906">MTFVKDVFGRDLFKDFDKLYVGFDDQYNKMAKIHDDLTKAIPNYPPYNIKKTGDNTYVIEVAVAGFAKQDIEIELVDGKMLIKGNVQSDDADSMDNFLFKGIANRAFTRTFALDDQIEVKDAEMFNGMLKVFLERIIPEHKKPKKIEVKDTSETKPKTKAKAQLLTEDPEGRDL</sequence>
<dbReference type="InterPro" id="IPR008978">
    <property type="entry name" value="HSP20-like_chaperone"/>
</dbReference>
<dbReference type="Pfam" id="PF00011">
    <property type="entry name" value="HSP20"/>
    <property type="match status" value="1"/>
</dbReference>
<evidence type="ECO:0000256" key="2">
    <source>
        <dbReference type="SAM" id="MobiDB-lite"/>
    </source>
</evidence>
<dbReference type="PANTHER" id="PTHR47062:SF1">
    <property type="entry name" value="SMALL HEAT SHOCK PROTEIN IBPA"/>
    <property type="match status" value="1"/>
</dbReference>
<evidence type="ECO:0000256" key="1">
    <source>
        <dbReference type="ARBA" id="ARBA00023016"/>
    </source>
</evidence>
<dbReference type="CDD" id="cd06470">
    <property type="entry name" value="ACD_IbpA-B_like"/>
    <property type="match status" value="1"/>
</dbReference>
<protein>
    <submittedName>
        <fullName evidence="4">IbpA Molecular chaperone (Small heat shock protein)</fullName>
    </submittedName>
</protein>
<dbReference type="PANTHER" id="PTHR47062">
    <property type="match status" value="1"/>
</dbReference>
<reference evidence="4" key="1">
    <citation type="submission" date="2020-05" db="EMBL/GenBank/DDBJ databases">
        <authorList>
            <person name="Chiriac C."/>
            <person name="Salcher M."/>
            <person name="Ghai R."/>
            <person name="Kavagutti S V."/>
        </authorList>
    </citation>
    <scope>NUCLEOTIDE SEQUENCE</scope>
</reference>
<feature type="domain" description="SHSP" evidence="3">
    <location>
        <begin position="38"/>
        <end position="151"/>
    </location>
</feature>
<feature type="compositionally biased region" description="Basic and acidic residues" evidence="2">
    <location>
        <begin position="143"/>
        <end position="156"/>
    </location>
</feature>
<proteinExistence type="predicted"/>
<feature type="region of interest" description="Disordered" evidence="2">
    <location>
        <begin position="143"/>
        <end position="174"/>
    </location>
</feature>
<dbReference type="SUPFAM" id="SSF49764">
    <property type="entry name" value="HSP20-like chaperones"/>
    <property type="match status" value="1"/>
</dbReference>
<name>A0A6J7X329_9CAUD</name>
<organism evidence="4">
    <name type="scientific">uncultured Caudovirales phage</name>
    <dbReference type="NCBI Taxonomy" id="2100421"/>
    <lineage>
        <taxon>Viruses</taxon>
        <taxon>Duplodnaviria</taxon>
        <taxon>Heunggongvirae</taxon>
        <taxon>Uroviricota</taxon>
        <taxon>Caudoviricetes</taxon>
        <taxon>Peduoviridae</taxon>
        <taxon>Maltschvirus</taxon>
        <taxon>Maltschvirus maltsch</taxon>
    </lineage>
</organism>
<keyword evidence="1 4" id="KW-0346">Stress response</keyword>
<dbReference type="PROSITE" id="PS01031">
    <property type="entry name" value="SHSP"/>
    <property type="match status" value="1"/>
</dbReference>
<gene>
    <name evidence="4" type="ORF">UFOVP242_27</name>
</gene>
<evidence type="ECO:0000259" key="3">
    <source>
        <dbReference type="PROSITE" id="PS01031"/>
    </source>
</evidence>
<evidence type="ECO:0000313" key="4">
    <source>
        <dbReference type="EMBL" id="CAB5221693.1"/>
    </source>
</evidence>
<dbReference type="Gene3D" id="2.60.40.790">
    <property type="match status" value="1"/>
</dbReference>